<dbReference type="Proteomes" id="UP000479000">
    <property type="component" value="Unassembled WGS sequence"/>
</dbReference>
<feature type="compositionally biased region" description="Polar residues" evidence="1">
    <location>
        <begin position="547"/>
        <end position="579"/>
    </location>
</feature>
<feature type="compositionally biased region" description="Basic residues" evidence="1">
    <location>
        <begin position="405"/>
        <end position="414"/>
    </location>
</feature>
<dbReference type="Pfam" id="PF14924">
    <property type="entry name" value="MAP10_N"/>
    <property type="match status" value="1"/>
</dbReference>
<dbReference type="OrthoDB" id="6631432at2759"/>
<gene>
    <name evidence="2" type="ORF">NTEN_LOCUS18801</name>
</gene>
<organism evidence="2 3">
    <name type="scientific">Nesidiocoris tenuis</name>
    <dbReference type="NCBI Taxonomy" id="355587"/>
    <lineage>
        <taxon>Eukaryota</taxon>
        <taxon>Metazoa</taxon>
        <taxon>Ecdysozoa</taxon>
        <taxon>Arthropoda</taxon>
        <taxon>Hexapoda</taxon>
        <taxon>Insecta</taxon>
        <taxon>Pterygota</taxon>
        <taxon>Neoptera</taxon>
        <taxon>Paraneoptera</taxon>
        <taxon>Hemiptera</taxon>
        <taxon>Heteroptera</taxon>
        <taxon>Panheteroptera</taxon>
        <taxon>Cimicomorpha</taxon>
        <taxon>Miridae</taxon>
        <taxon>Dicyphina</taxon>
        <taxon>Nesidiocoris</taxon>
    </lineage>
</organism>
<feature type="region of interest" description="Disordered" evidence="1">
    <location>
        <begin position="392"/>
        <end position="416"/>
    </location>
</feature>
<keyword evidence="3" id="KW-1185">Reference proteome</keyword>
<feature type="region of interest" description="Disordered" evidence="1">
    <location>
        <begin position="754"/>
        <end position="785"/>
    </location>
</feature>
<sequence length="936" mass="101607">MEDEYCRIPDNDCNVKFQSGKSCLFSLRKNPAGCKKPPLNLHVNVVQMESETKSTDVGKTMINLSGSFTNLIETVNLKPDTCTPVSRIIRETYMLADDKNRTVGNITIFVRLSCFGKIIVTQFQMSGLESKSFLFKAVSDIRGKRFEGSGDAGAVFDSTLPQCPSQQLSEHMTDRSLYGNRASHPAVAGSPLRTMSGTPPITAGPGMMGPGTMGPGMMGPGTMGPGMMGPGMMGPGMMGPGAGMYGPGFGQPGVGYPGPTFQSGMPGQGAGVPGMQDGGMSSVHGAASPMSIKPFGELGLSAKDGGLDYKNFSATVNGHVLNIKVLRKPRKLRQTQAVLCQNLPCDKSSSSDESEDEKAHKSKKCPPCPPCPEISSPPNKVPLCDCDIPTPPGLVSPPPPPPPPPKKKKKKKSTCPKDAGMFCRPGCPLGFPTPPGLIPPVYSQPAPLGASQAATGEQQNFLISMEPRTEYPPLKQPTKPTCFTVRDTQYEDGDFGSVGKKGSKGGKGGKGGKGERTYSGQHYSKLSEERFQTKSKHKGKSPKDGNESQTDASHQNSSRTDMGSTTPNESSRSSTTMKSKASRKSRTSLHSRKHGKNRSLARHFVDPSVEDEKEVEKPPEKPYSPFLNLYCPVCSNPDCILNKVATCRMLKEDGNEECKFCCKNCSCNSKPKTCLPISGLVPRDQYGVAITLLKENGGPIENSQEYTNRRRWCVPSTVSWNHQLDNWLTAYNQKKEDIKAESAINRAAQRKSITLKKKLHESSNTDSPSKGTLLESRADNDAKPNPDEMVLILEGQGFKIFKKGNEKILMNYDRNNCKHLGCNCIKTSPKTNFIPCGCKDRSGNSPNVPHQQKATRKSGISLMKETPDGLIEMDRSEVLGRNRNEVSEVHDDSPVDPHLKRGSNAEVKLQARDLMHQSRSEIWSSVHKDASPRSDE</sequence>
<reference evidence="2 3" key="1">
    <citation type="submission" date="2020-02" db="EMBL/GenBank/DDBJ databases">
        <authorList>
            <person name="Ferguson B K."/>
        </authorList>
    </citation>
    <scope>NUCLEOTIDE SEQUENCE [LARGE SCALE GENOMIC DNA]</scope>
</reference>
<dbReference type="AlphaFoldDB" id="A0A6H5H902"/>
<protein>
    <submittedName>
        <fullName evidence="2">Uncharacterized protein</fullName>
    </submittedName>
</protein>
<feature type="region of interest" description="Disordered" evidence="1">
    <location>
        <begin position="344"/>
        <end position="369"/>
    </location>
</feature>
<evidence type="ECO:0000256" key="1">
    <source>
        <dbReference type="SAM" id="MobiDB-lite"/>
    </source>
</evidence>
<feature type="region of interest" description="Disordered" evidence="1">
    <location>
        <begin position="468"/>
        <end position="620"/>
    </location>
</feature>
<proteinExistence type="predicted"/>
<name>A0A6H5H902_9HEMI</name>
<feature type="compositionally biased region" description="Basic residues" evidence="1">
    <location>
        <begin position="580"/>
        <end position="601"/>
    </location>
</feature>
<feature type="compositionally biased region" description="Pro residues" evidence="1">
    <location>
        <begin position="392"/>
        <end position="404"/>
    </location>
</feature>
<dbReference type="EMBL" id="CADCXU010027748">
    <property type="protein sequence ID" value="CAB0014368.1"/>
    <property type="molecule type" value="Genomic_DNA"/>
</dbReference>
<evidence type="ECO:0000313" key="3">
    <source>
        <dbReference type="Proteomes" id="UP000479000"/>
    </source>
</evidence>
<accession>A0A6H5H902</accession>
<evidence type="ECO:0000313" key="2">
    <source>
        <dbReference type="EMBL" id="CAB0014368.1"/>
    </source>
</evidence>
<feature type="compositionally biased region" description="Basic and acidic residues" evidence="1">
    <location>
        <begin position="776"/>
        <end position="785"/>
    </location>
</feature>